<evidence type="ECO:0000256" key="10">
    <source>
        <dbReference type="ARBA" id="ARBA00057735"/>
    </source>
</evidence>
<keyword evidence="5 11" id="KW-0545">Nucleotide biosynthesis</keyword>
<comment type="similarity">
    <text evidence="1 11">Belongs to the thymidylate kinase family.</text>
</comment>
<dbReference type="GO" id="GO:0006233">
    <property type="term" value="P:dTDP biosynthetic process"/>
    <property type="evidence" value="ECO:0007669"/>
    <property type="project" value="InterPro"/>
</dbReference>
<evidence type="ECO:0000256" key="1">
    <source>
        <dbReference type="ARBA" id="ARBA00009776"/>
    </source>
</evidence>
<comment type="function">
    <text evidence="10 11">Phosphorylation of dTMP to form dTDP in both de novo and salvage pathways of dTTP synthesis.</text>
</comment>
<keyword evidence="15" id="KW-1185">Reference proteome</keyword>
<evidence type="ECO:0000256" key="11">
    <source>
        <dbReference type="HAMAP-Rule" id="MF_00165"/>
    </source>
</evidence>
<dbReference type="EMBL" id="JAWNFV010000004">
    <property type="protein sequence ID" value="MDY5140267.1"/>
    <property type="molecule type" value="Genomic_DNA"/>
</dbReference>
<dbReference type="GO" id="GO:0005829">
    <property type="term" value="C:cytosol"/>
    <property type="evidence" value="ECO:0007669"/>
    <property type="project" value="TreeGrafter"/>
</dbReference>
<evidence type="ECO:0000256" key="6">
    <source>
        <dbReference type="ARBA" id="ARBA00022741"/>
    </source>
</evidence>
<reference evidence="13 15" key="1">
    <citation type="submission" date="2023-10" db="EMBL/GenBank/DDBJ databases">
        <title>Whole Genome based description of the genera Actinobaculum and Actinotignum reveals a complex phylogenetic relationship within the species included in the genus Actinotignum.</title>
        <authorList>
            <person name="Jensen C.S."/>
            <person name="Dargis R."/>
            <person name="Kemp M."/>
            <person name="Christensen J.J."/>
        </authorList>
    </citation>
    <scope>NUCLEOTIDE SEQUENCE</scope>
    <source>
        <strain evidence="14 15">SLA_B089</strain>
        <strain evidence="13">SLA_B245</strain>
    </source>
</reference>
<dbReference type="PANTHER" id="PTHR10344:SF4">
    <property type="entry name" value="UMP-CMP KINASE 2, MITOCHONDRIAL"/>
    <property type="match status" value="1"/>
</dbReference>
<evidence type="ECO:0000313" key="14">
    <source>
        <dbReference type="EMBL" id="MDY5146438.1"/>
    </source>
</evidence>
<evidence type="ECO:0000256" key="5">
    <source>
        <dbReference type="ARBA" id="ARBA00022727"/>
    </source>
</evidence>
<evidence type="ECO:0000259" key="12">
    <source>
        <dbReference type="Pfam" id="PF02223"/>
    </source>
</evidence>
<evidence type="ECO:0000313" key="15">
    <source>
        <dbReference type="Proteomes" id="UP001284901"/>
    </source>
</evidence>
<dbReference type="NCBIfam" id="TIGR00041">
    <property type="entry name" value="DTMP_kinase"/>
    <property type="match status" value="1"/>
</dbReference>
<dbReference type="GO" id="GO:0005524">
    <property type="term" value="F:ATP binding"/>
    <property type="evidence" value="ECO:0007669"/>
    <property type="project" value="UniProtKB-UniRule"/>
</dbReference>
<dbReference type="PROSITE" id="PS01331">
    <property type="entry name" value="THYMIDYLATE_KINASE"/>
    <property type="match status" value="1"/>
</dbReference>
<comment type="catalytic activity">
    <reaction evidence="9 11">
        <text>dTMP + ATP = dTDP + ADP</text>
        <dbReference type="Rhea" id="RHEA:13517"/>
        <dbReference type="ChEBI" id="CHEBI:30616"/>
        <dbReference type="ChEBI" id="CHEBI:58369"/>
        <dbReference type="ChEBI" id="CHEBI:63528"/>
        <dbReference type="ChEBI" id="CHEBI:456216"/>
        <dbReference type="EC" id="2.7.4.9"/>
    </reaction>
</comment>
<dbReference type="Proteomes" id="UP001284901">
    <property type="component" value="Unassembled WGS sequence"/>
</dbReference>
<dbReference type="Gene3D" id="3.40.50.300">
    <property type="entry name" value="P-loop containing nucleotide triphosphate hydrolases"/>
    <property type="match status" value="1"/>
</dbReference>
<name>A0AAW9HAX6_9ACTO</name>
<dbReference type="InterPro" id="IPR039430">
    <property type="entry name" value="Thymidylate_kin-like_dom"/>
</dbReference>
<keyword evidence="8 11" id="KW-0067">ATP-binding</keyword>
<dbReference type="GO" id="GO:0006227">
    <property type="term" value="P:dUDP biosynthetic process"/>
    <property type="evidence" value="ECO:0007669"/>
    <property type="project" value="TreeGrafter"/>
</dbReference>
<proteinExistence type="inferred from homology"/>
<evidence type="ECO:0000313" key="13">
    <source>
        <dbReference type="EMBL" id="MDY5140267.1"/>
    </source>
</evidence>
<dbReference type="GeneID" id="92812958"/>
<evidence type="ECO:0000256" key="8">
    <source>
        <dbReference type="ARBA" id="ARBA00022840"/>
    </source>
</evidence>
<dbReference type="GO" id="GO:0006235">
    <property type="term" value="P:dTTP biosynthetic process"/>
    <property type="evidence" value="ECO:0007669"/>
    <property type="project" value="UniProtKB-UniRule"/>
</dbReference>
<dbReference type="InterPro" id="IPR018094">
    <property type="entry name" value="Thymidylate_kinase"/>
</dbReference>
<dbReference type="HAMAP" id="MF_00165">
    <property type="entry name" value="Thymidylate_kinase"/>
    <property type="match status" value="1"/>
</dbReference>
<dbReference type="InterPro" id="IPR018095">
    <property type="entry name" value="Thymidylate_kin_CS"/>
</dbReference>
<dbReference type="AlphaFoldDB" id="A0AAW9HAX6"/>
<dbReference type="EMBL" id="JAWNFY010000012">
    <property type="protein sequence ID" value="MDY5146438.1"/>
    <property type="molecule type" value="Genomic_DNA"/>
</dbReference>
<evidence type="ECO:0000256" key="4">
    <source>
        <dbReference type="ARBA" id="ARBA00022679"/>
    </source>
</evidence>
<feature type="binding site" evidence="11">
    <location>
        <begin position="10"/>
        <end position="17"/>
    </location>
    <ligand>
        <name>ATP</name>
        <dbReference type="ChEBI" id="CHEBI:30616"/>
    </ligand>
</feature>
<dbReference type="Proteomes" id="UP001288320">
    <property type="component" value="Unassembled WGS sequence"/>
</dbReference>
<sequence length="236" mass="24897">MRGVFITFEGGDGAGKTTQLQLLAAALSERGYTVVQTREPGGTMLGTQIRELLLHGGAVSPRAEALLYAADRAQHVASVIRPGLEAGAVVLSDRYIDSSLAYQGGARELGAGIRAISEWATEELWPDLTVLLDIPENEGLARADDGHYDRIEAEGREFHRAVRENFLALAADNPQRYLVLNARETVAELAAQIIARVETLLAGLEGLAGLENLAGLEAVEGLADRGASGPGAGEAS</sequence>
<evidence type="ECO:0000256" key="7">
    <source>
        <dbReference type="ARBA" id="ARBA00022777"/>
    </source>
</evidence>
<keyword evidence="7 11" id="KW-0418">Kinase</keyword>
<evidence type="ECO:0000256" key="2">
    <source>
        <dbReference type="ARBA" id="ARBA00012980"/>
    </source>
</evidence>
<evidence type="ECO:0000313" key="16">
    <source>
        <dbReference type="Proteomes" id="UP001288320"/>
    </source>
</evidence>
<gene>
    <name evidence="11 13" type="primary">tmk</name>
    <name evidence="13" type="ORF">R6G74_02895</name>
    <name evidence="14" type="ORF">R6P33_05290</name>
</gene>
<dbReference type="FunFam" id="3.40.50.300:FF:000225">
    <property type="entry name" value="Thymidylate kinase"/>
    <property type="match status" value="1"/>
</dbReference>
<dbReference type="InterPro" id="IPR027417">
    <property type="entry name" value="P-loop_NTPase"/>
</dbReference>
<accession>A0AAW9HAX6</accession>
<dbReference type="GO" id="GO:0004798">
    <property type="term" value="F:dTMP kinase activity"/>
    <property type="evidence" value="ECO:0007669"/>
    <property type="project" value="UniProtKB-UniRule"/>
</dbReference>
<feature type="domain" description="Thymidylate kinase-like" evidence="12">
    <location>
        <begin position="8"/>
        <end position="193"/>
    </location>
</feature>
<protein>
    <recommendedName>
        <fullName evidence="3 11">Thymidylate kinase</fullName>
        <ecNumber evidence="2 11">2.7.4.9</ecNumber>
    </recommendedName>
    <alternativeName>
        <fullName evidence="11">dTMP kinase</fullName>
    </alternativeName>
</protein>
<organism evidence="13 16">
    <name type="scientific">Actinotignum timonense</name>
    <dbReference type="NCBI Taxonomy" id="1870995"/>
    <lineage>
        <taxon>Bacteria</taxon>
        <taxon>Bacillati</taxon>
        <taxon>Actinomycetota</taxon>
        <taxon>Actinomycetes</taxon>
        <taxon>Actinomycetales</taxon>
        <taxon>Actinomycetaceae</taxon>
        <taxon>Actinotignum</taxon>
    </lineage>
</organism>
<evidence type="ECO:0000256" key="9">
    <source>
        <dbReference type="ARBA" id="ARBA00048743"/>
    </source>
</evidence>
<dbReference type="CDD" id="cd01672">
    <property type="entry name" value="TMPK"/>
    <property type="match status" value="1"/>
</dbReference>
<keyword evidence="4 11" id="KW-0808">Transferase</keyword>
<dbReference type="Pfam" id="PF02223">
    <property type="entry name" value="Thymidylate_kin"/>
    <property type="match status" value="1"/>
</dbReference>
<dbReference type="SUPFAM" id="SSF52540">
    <property type="entry name" value="P-loop containing nucleoside triphosphate hydrolases"/>
    <property type="match status" value="1"/>
</dbReference>
<comment type="caution">
    <text evidence="13">The sequence shown here is derived from an EMBL/GenBank/DDBJ whole genome shotgun (WGS) entry which is preliminary data.</text>
</comment>
<keyword evidence="6 11" id="KW-0547">Nucleotide-binding</keyword>
<evidence type="ECO:0000256" key="3">
    <source>
        <dbReference type="ARBA" id="ARBA00017144"/>
    </source>
</evidence>
<dbReference type="RefSeq" id="WP_087070303.1">
    <property type="nucleotide sequence ID" value="NZ_CAUPFC010000005.1"/>
</dbReference>
<dbReference type="EC" id="2.7.4.9" evidence="2 11"/>
<dbReference type="PANTHER" id="PTHR10344">
    <property type="entry name" value="THYMIDYLATE KINASE"/>
    <property type="match status" value="1"/>
</dbReference>